<dbReference type="EMBL" id="JAFBIT010000001">
    <property type="protein sequence ID" value="MCF2651759.1"/>
    <property type="molecule type" value="Genomic_DNA"/>
</dbReference>
<dbReference type="Proteomes" id="UP001299220">
    <property type="component" value="Unassembled WGS sequence"/>
</dbReference>
<sequence length="86" mass="9671">MRLTSEALRKVRFTVRKGNAYDAAEVDAFMDELIAAVEAQEAGGADPDRMARLEAVCEIRAEMTERIMRELLDAEKQIAPLMDREA</sequence>
<proteinExistence type="predicted"/>
<comment type="caution">
    <text evidence="1">The sequence shown here is derived from an EMBL/GenBank/DDBJ whole genome shotgun (WGS) entry which is preliminary data.</text>
</comment>
<accession>A0ABS9CKU0</accession>
<organism evidence="1 2">
    <name type="scientific">Anaeromassilibacillus senegalensis</name>
    <dbReference type="NCBI Taxonomy" id="1673717"/>
    <lineage>
        <taxon>Bacteria</taxon>
        <taxon>Bacillati</taxon>
        <taxon>Bacillota</taxon>
        <taxon>Clostridia</taxon>
        <taxon>Eubacteriales</taxon>
        <taxon>Acutalibacteraceae</taxon>
        <taxon>Anaeromassilibacillus</taxon>
    </lineage>
</organism>
<gene>
    <name evidence="1" type="ORF">JQM67_04020</name>
</gene>
<evidence type="ECO:0000313" key="2">
    <source>
        <dbReference type="Proteomes" id="UP001299220"/>
    </source>
</evidence>
<dbReference type="RefSeq" id="WP_235322762.1">
    <property type="nucleotide sequence ID" value="NZ_JAFBIT010000001.1"/>
</dbReference>
<protein>
    <submittedName>
        <fullName evidence="1">DivIVA domain-containing protein</fullName>
    </submittedName>
</protein>
<dbReference type="Gene3D" id="6.10.250.660">
    <property type="match status" value="1"/>
</dbReference>
<name>A0ABS9CKU0_9FIRM</name>
<dbReference type="InterPro" id="IPR019933">
    <property type="entry name" value="DivIVA_domain"/>
</dbReference>
<reference evidence="1 2" key="1">
    <citation type="submission" date="2020-12" db="EMBL/GenBank/DDBJ databases">
        <title>Whole genome sequences of gut porcine anaerobes.</title>
        <authorList>
            <person name="Kubasova T."/>
            <person name="Jahodarova E."/>
            <person name="Rychlik I."/>
        </authorList>
    </citation>
    <scope>NUCLEOTIDE SEQUENCE [LARGE SCALE GENOMIC DNA]</scope>
    <source>
        <strain evidence="1 2">An867</strain>
    </source>
</reference>
<evidence type="ECO:0000313" key="1">
    <source>
        <dbReference type="EMBL" id="MCF2651759.1"/>
    </source>
</evidence>
<dbReference type="NCBIfam" id="TIGR03544">
    <property type="entry name" value="DivI1A_domain"/>
    <property type="match status" value="1"/>
</dbReference>
<keyword evidence="2" id="KW-1185">Reference proteome</keyword>